<keyword evidence="3" id="KW-1185">Reference proteome</keyword>
<sequence length="63" mass="7259">MLLAEIVPTWYLLPLAMVISLVYSASRYELPDVILRRAFRLCVTILTAMLLAFAVLWILSYKL</sequence>
<name>A0A1C3EFN9_9PLAN</name>
<comment type="caution">
    <text evidence="2">The sequence shown here is derived from an EMBL/GenBank/DDBJ whole genome shotgun (WGS) entry which is preliminary data.</text>
</comment>
<evidence type="ECO:0000313" key="3">
    <source>
        <dbReference type="Proteomes" id="UP000094828"/>
    </source>
</evidence>
<evidence type="ECO:0000313" key="2">
    <source>
        <dbReference type="EMBL" id="ODA32072.1"/>
    </source>
</evidence>
<proteinExistence type="predicted"/>
<keyword evidence="1" id="KW-1133">Transmembrane helix</keyword>
<reference evidence="2 3" key="1">
    <citation type="submission" date="2016-05" db="EMBL/GenBank/DDBJ databases">
        <title>Genomic and physiological characterization of Planctopirus sp. isolated from fresh water lake.</title>
        <authorList>
            <person name="Subhash Y."/>
            <person name="Ramana C."/>
        </authorList>
    </citation>
    <scope>NUCLEOTIDE SEQUENCE [LARGE SCALE GENOMIC DNA]</scope>
    <source>
        <strain evidence="2 3">JC280</strain>
    </source>
</reference>
<protein>
    <submittedName>
        <fullName evidence="2">Uncharacterized protein</fullName>
    </submittedName>
</protein>
<organism evidence="2 3">
    <name type="scientific">Planctopirus hydrillae</name>
    <dbReference type="NCBI Taxonomy" id="1841610"/>
    <lineage>
        <taxon>Bacteria</taxon>
        <taxon>Pseudomonadati</taxon>
        <taxon>Planctomycetota</taxon>
        <taxon>Planctomycetia</taxon>
        <taxon>Planctomycetales</taxon>
        <taxon>Planctomycetaceae</taxon>
        <taxon>Planctopirus</taxon>
    </lineage>
</organism>
<dbReference type="AlphaFoldDB" id="A0A1C3EFN9"/>
<dbReference type="EMBL" id="LYDR01000071">
    <property type="protein sequence ID" value="ODA32072.1"/>
    <property type="molecule type" value="Genomic_DNA"/>
</dbReference>
<keyword evidence="1" id="KW-0812">Transmembrane</keyword>
<dbReference type="OrthoDB" id="290340at2"/>
<dbReference type="RefSeq" id="WP_013111406.1">
    <property type="nucleotide sequence ID" value="NZ_LYDR01000071.1"/>
</dbReference>
<gene>
    <name evidence="2" type="ORF">A6X21_21385</name>
</gene>
<feature type="transmembrane region" description="Helical" evidence="1">
    <location>
        <begin position="38"/>
        <end position="59"/>
    </location>
</feature>
<feature type="transmembrane region" description="Helical" evidence="1">
    <location>
        <begin position="6"/>
        <end position="26"/>
    </location>
</feature>
<keyword evidence="1" id="KW-0472">Membrane</keyword>
<dbReference type="STRING" id="1841610.A6X21_21385"/>
<accession>A0A1C3EFN9</accession>
<dbReference type="Proteomes" id="UP000094828">
    <property type="component" value="Unassembled WGS sequence"/>
</dbReference>
<evidence type="ECO:0000256" key="1">
    <source>
        <dbReference type="SAM" id="Phobius"/>
    </source>
</evidence>